<organism evidence="6 7">
    <name type="scientific">Stephania japonica</name>
    <dbReference type="NCBI Taxonomy" id="461633"/>
    <lineage>
        <taxon>Eukaryota</taxon>
        <taxon>Viridiplantae</taxon>
        <taxon>Streptophyta</taxon>
        <taxon>Embryophyta</taxon>
        <taxon>Tracheophyta</taxon>
        <taxon>Spermatophyta</taxon>
        <taxon>Magnoliopsida</taxon>
        <taxon>Ranunculales</taxon>
        <taxon>Menispermaceae</taxon>
        <taxon>Menispermoideae</taxon>
        <taxon>Cissampelideae</taxon>
        <taxon>Stephania</taxon>
    </lineage>
</organism>
<evidence type="ECO:0000256" key="2">
    <source>
        <dbReference type="ARBA" id="ARBA00022630"/>
    </source>
</evidence>
<evidence type="ECO:0000313" key="6">
    <source>
        <dbReference type="EMBL" id="KAK9129265.1"/>
    </source>
</evidence>
<evidence type="ECO:0000256" key="3">
    <source>
        <dbReference type="ARBA" id="ARBA00022827"/>
    </source>
</evidence>
<dbReference type="GO" id="GO:0050660">
    <property type="term" value="F:flavin adenine dinucleotide binding"/>
    <property type="evidence" value="ECO:0007669"/>
    <property type="project" value="InterPro"/>
</dbReference>
<dbReference type="SUPFAM" id="SSF51905">
    <property type="entry name" value="FAD/NAD(P)-binding domain"/>
    <property type="match status" value="1"/>
</dbReference>
<accession>A0AAP0P5R9</accession>
<dbReference type="GO" id="GO:0050661">
    <property type="term" value="F:NADP binding"/>
    <property type="evidence" value="ECO:0007669"/>
    <property type="project" value="InterPro"/>
</dbReference>
<dbReference type="PROSITE" id="PS51257">
    <property type="entry name" value="PROKAR_LIPOPROTEIN"/>
    <property type="match status" value="1"/>
</dbReference>
<reference evidence="6 7" key="1">
    <citation type="submission" date="2024-01" db="EMBL/GenBank/DDBJ databases">
        <title>Genome assemblies of Stephania.</title>
        <authorList>
            <person name="Yang L."/>
        </authorList>
    </citation>
    <scope>NUCLEOTIDE SEQUENCE [LARGE SCALE GENOMIC DNA]</scope>
    <source>
        <strain evidence="6">QJT</strain>
        <tissue evidence="6">Leaf</tissue>
    </source>
</reference>
<dbReference type="Gene3D" id="3.50.50.60">
    <property type="entry name" value="FAD/NAD(P)-binding domain"/>
    <property type="match status" value="2"/>
</dbReference>
<dbReference type="PANTHER" id="PTHR23023">
    <property type="entry name" value="DIMETHYLANILINE MONOOXYGENASE"/>
    <property type="match status" value="1"/>
</dbReference>
<keyword evidence="5" id="KW-0503">Monooxygenase</keyword>
<dbReference type="EC" id="1.-.-.-" evidence="5"/>
<evidence type="ECO:0000256" key="1">
    <source>
        <dbReference type="ARBA" id="ARBA00009183"/>
    </source>
</evidence>
<keyword evidence="2 5" id="KW-0285">Flavoprotein</keyword>
<dbReference type="AlphaFoldDB" id="A0AAP0P5R9"/>
<dbReference type="GO" id="GO:0004499">
    <property type="term" value="F:N,N-dimethylaniline monooxygenase activity"/>
    <property type="evidence" value="ECO:0007669"/>
    <property type="project" value="InterPro"/>
</dbReference>
<evidence type="ECO:0000256" key="5">
    <source>
        <dbReference type="RuleBase" id="RU361177"/>
    </source>
</evidence>
<keyword evidence="4 5" id="KW-0560">Oxidoreductase</keyword>
<dbReference type="InterPro" id="IPR036188">
    <property type="entry name" value="FAD/NAD-bd_sf"/>
</dbReference>
<keyword evidence="3 5" id="KW-0274">FAD</keyword>
<gene>
    <name evidence="6" type="ORF">Sjap_009752</name>
</gene>
<comment type="cofactor">
    <cofactor evidence="5">
        <name>FAD</name>
        <dbReference type="ChEBI" id="CHEBI:57692"/>
    </cofactor>
</comment>
<comment type="caution">
    <text evidence="6">The sequence shown here is derived from an EMBL/GenBank/DDBJ whole genome shotgun (WGS) entry which is preliminary data.</text>
</comment>
<dbReference type="Pfam" id="PF00743">
    <property type="entry name" value="FMO-like"/>
    <property type="match status" value="1"/>
</dbReference>
<dbReference type="InterPro" id="IPR050346">
    <property type="entry name" value="FMO-like"/>
</dbReference>
<keyword evidence="7" id="KW-1185">Reference proteome</keyword>
<evidence type="ECO:0000256" key="4">
    <source>
        <dbReference type="ARBA" id="ARBA00023002"/>
    </source>
</evidence>
<dbReference type="EMBL" id="JBBNAE010000004">
    <property type="protein sequence ID" value="KAK9129265.1"/>
    <property type="molecule type" value="Genomic_DNA"/>
</dbReference>
<dbReference type="InterPro" id="IPR020946">
    <property type="entry name" value="Flavin_mOase-like"/>
</dbReference>
<protein>
    <recommendedName>
        <fullName evidence="5">Flavin-containing monooxygenase</fullName>
        <ecNumber evidence="5">1.-.-.-</ecNumber>
    </recommendedName>
</protein>
<sequence>MEKRIAIIGAGISGLLSCKYMLEKGFNPIVFEADNGVGGVWTHTVKTTKLQTPKPAFQFSGLPEFPDFLENQGPEVFHGKVLHSMNYSKMEDATAAELVKGKHVAVVGNQKSGLDIAVECDMANGMYR</sequence>
<comment type="similarity">
    <text evidence="1 5">Belongs to the FMO family.</text>
</comment>
<dbReference type="Proteomes" id="UP001417504">
    <property type="component" value="Unassembled WGS sequence"/>
</dbReference>
<proteinExistence type="inferred from homology"/>
<name>A0AAP0P5R9_9MAGN</name>
<evidence type="ECO:0000313" key="7">
    <source>
        <dbReference type="Proteomes" id="UP001417504"/>
    </source>
</evidence>